<gene>
    <name evidence="1" type="ORF">GB2207_10321</name>
</gene>
<evidence type="ECO:0000313" key="1">
    <source>
        <dbReference type="EMBL" id="EAS48199.1"/>
    </source>
</evidence>
<dbReference type="eggNOG" id="ENOG50331XC">
    <property type="taxonomic scope" value="Bacteria"/>
</dbReference>
<protein>
    <submittedName>
        <fullName evidence="1">Uncharacterized protein</fullName>
    </submittedName>
</protein>
<comment type="caution">
    <text evidence="1">The sequence shown here is derived from an EMBL/GenBank/DDBJ whole genome shotgun (WGS) entry which is preliminary data.</text>
</comment>
<keyword evidence="2" id="KW-1185">Reference proteome</keyword>
<dbReference type="AlphaFoldDB" id="Q1YU59"/>
<dbReference type="EMBL" id="AAPI01000001">
    <property type="protein sequence ID" value="EAS48199.1"/>
    <property type="molecule type" value="Genomic_DNA"/>
</dbReference>
<dbReference type="HOGENOM" id="CLU_134355_0_0_6"/>
<proteinExistence type="predicted"/>
<dbReference type="PROSITE" id="PS51257">
    <property type="entry name" value="PROKAR_LIPOPROTEIN"/>
    <property type="match status" value="1"/>
</dbReference>
<reference evidence="1 2" key="1">
    <citation type="submission" date="2006-03" db="EMBL/GenBank/DDBJ databases">
        <authorList>
            <person name="Giovannoni S.J."/>
            <person name="Cho J.-C."/>
            <person name="Ferriera S."/>
            <person name="Johnson J."/>
            <person name="Kravitz S."/>
            <person name="Halpern A."/>
            <person name="Remington K."/>
            <person name="Beeson K."/>
            <person name="Tran B."/>
            <person name="Rogers Y.-H."/>
            <person name="Friedman R."/>
            <person name="Venter J.C."/>
        </authorList>
    </citation>
    <scope>NUCLEOTIDE SEQUENCE [LARGE SCALE GENOMIC DNA]</scope>
    <source>
        <strain evidence="1 2">HTCC2207</strain>
    </source>
</reference>
<evidence type="ECO:0000313" key="2">
    <source>
        <dbReference type="Proteomes" id="UP000005555"/>
    </source>
</evidence>
<accession>Q1YU59</accession>
<organism evidence="1 2">
    <name type="scientific">gamma proteobacterium HTCC2207</name>
    <dbReference type="NCBI Taxonomy" id="314287"/>
    <lineage>
        <taxon>Bacteria</taxon>
        <taxon>Pseudomonadati</taxon>
        <taxon>Pseudomonadota</taxon>
        <taxon>Gammaproteobacteria</taxon>
        <taxon>Cellvibrionales</taxon>
        <taxon>Porticoccaceae</taxon>
        <taxon>SAR92 clade</taxon>
    </lineage>
</organism>
<name>Q1YU59_9GAMM</name>
<dbReference type="Proteomes" id="UP000005555">
    <property type="component" value="Unassembled WGS sequence"/>
</dbReference>
<sequence length="155" mass="16630">MMQIINKGPVKMTRFFYLASVVGLCILTGCSAPVSTMQSDGEDGGAGEAVVANSFSDIPIAANDAIDVEKSLLINSGDYWLGRAVLRSSLDSNAAFEYYQSSMPQYDWTSITTVQSKVSVLSFQKASRVATVQIDGAGTRGSYIVITVSPRVEIR</sequence>